<sequence length="540" mass="60261">MSPSTRTHPINSPTQQPAHLTHPVNSPINSVYCHSPLNKEQPLLKIDLPPPPPPKPLLPQQPPKSFAETLKTHLVSPKSKPQNTDLQKSFLAGSKPVPVGTQTNIDGRLTLIFSDTETLSLAAGYRFALIGEFSQGTPKYRNLHHLIAGLGVLGGFTVSMINSKHVLISLTNEMDFSQLWLRRIWYIQGYPMRVFKWSPTFTPAQESSIVPIWVCFPELPAHLFHKDALFAVARMIGTQLQIDDFTFSQSKLSKARVGIEIDITNPLVEEFDLQVNGVTIRQKVEYEQVPKFCGLCKHVGHHDQECYLSGNTPRPTPHIRKQDVKGKKTVIADACLTFDEMPNMNIDPARAEKGECSQSVSADRYTTDQIDNSSQCAVATDTDSCRNVGENVGVGVVNAENHFVVHTTRIENNSGNEACNNVTNTTYGGSHANIVEKQPDVASDLEKVKDLTYLEAEKDVELSVVHEKETKNMRLDSTVNAEIIGKDVSKDVNVEAEVEVMDGQQLIQAVKPIFPEFFRREKSLKRIKIKDVFRLLQNLK</sequence>
<reference evidence="3" key="2">
    <citation type="journal article" date="2024" name="Plant">
        <title>Genomic evolution and insights into agronomic trait innovations of Sesamum species.</title>
        <authorList>
            <person name="Miao H."/>
            <person name="Wang L."/>
            <person name="Qu L."/>
            <person name="Liu H."/>
            <person name="Sun Y."/>
            <person name="Le M."/>
            <person name="Wang Q."/>
            <person name="Wei S."/>
            <person name="Zheng Y."/>
            <person name="Lin W."/>
            <person name="Duan Y."/>
            <person name="Cao H."/>
            <person name="Xiong S."/>
            <person name="Wang X."/>
            <person name="Wei L."/>
            <person name="Li C."/>
            <person name="Ma Q."/>
            <person name="Ju M."/>
            <person name="Zhao R."/>
            <person name="Li G."/>
            <person name="Mu C."/>
            <person name="Tian Q."/>
            <person name="Mei H."/>
            <person name="Zhang T."/>
            <person name="Gao T."/>
            <person name="Zhang H."/>
        </authorList>
    </citation>
    <scope>NUCLEOTIDE SEQUENCE</scope>
    <source>
        <strain evidence="3">G02</strain>
    </source>
</reference>
<protein>
    <recommendedName>
        <fullName evidence="2">DUF4283 domain-containing protein</fullName>
    </recommendedName>
</protein>
<dbReference type="PANTHER" id="PTHR31286:SF179">
    <property type="entry name" value="RNASE H TYPE-1 DOMAIN-CONTAINING PROTEIN"/>
    <property type="match status" value="1"/>
</dbReference>
<dbReference type="AlphaFoldDB" id="A0AAW2SKJ2"/>
<comment type="caution">
    <text evidence="3">The sequence shown here is derived from an EMBL/GenBank/DDBJ whole genome shotgun (WGS) entry which is preliminary data.</text>
</comment>
<organism evidence="3">
    <name type="scientific">Sesamum radiatum</name>
    <name type="common">Black benniseed</name>
    <dbReference type="NCBI Taxonomy" id="300843"/>
    <lineage>
        <taxon>Eukaryota</taxon>
        <taxon>Viridiplantae</taxon>
        <taxon>Streptophyta</taxon>
        <taxon>Embryophyta</taxon>
        <taxon>Tracheophyta</taxon>
        <taxon>Spermatophyta</taxon>
        <taxon>Magnoliopsida</taxon>
        <taxon>eudicotyledons</taxon>
        <taxon>Gunneridae</taxon>
        <taxon>Pentapetalae</taxon>
        <taxon>asterids</taxon>
        <taxon>lamiids</taxon>
        <taxon>Lamiales</taxon>
        <taxon>Pedaliaceae</taxon>
        <taxon>Sesamum</taxon>
    </lineage>
</organism>
<accession>A0AAW2SKJ2</accession>
<feature type="compositionally biased region" description="Pro residues" evidence="1">
    <location>
        <begin position="48"/>
        <end position="62"/>
    </location>
</feature>
<gene>
    <name evidence="3" type="ORF">Sradi_2444900</name>
</gene>
<dbReference type="PANTHER" id="PTHR31286">
    <property type="entry name" value="GLYCINE-RICH CELL WALL STRUCTURAL PROTEIN 1.8-LIKE"/>
    <property type="match status" value="1"/>
</dbReference>
<proteinExistence type="predicted"/>
<feature type="compositionally biased region" description="Polar residues" evidence="1">
    <location>
        <begin position="1"/>
        <end position="29"/>
    </location>
</feature>
<reference evidence="3" key="1">
    <citation type="submission" date="2020-06" db="EMBL/GenBank/DDBJ databases">
        <authorList>
            <person name="Li T."/>
            <person name="Hu X."/>
            <person name="Zhang T."/>
            <person name="Song X."/>
            <person name="Zhang H."/>
            <person name="Dai N."/>
            <person name="Sheng W."/>
            <person name="Hou X."/>
            <person name="Wei L."/>
        </authorList>
    </citation>
    <scope>NUCLEOTIDE SEQUENCE</scope>
    <source>
        <strain evidence="3">G02</strain>
        <tissue evidence="3">Leaf</tissue>
    </source>
</reference>
<dbReference type="InterPro" id="IPR040256">
    <property type="entry name" value="At4g02000-like"/>
</dbReference>
<dbReference type="Pfam" id="PF14111">
    <property type="entry name" value="DUF4283"/>
    <property type="match status" value="1"/>
</dbReference>
<feature type="region of interest" description="Disordered" evidence="1">
    <location>
        <begin position="1"/>
        <end position="63"/>
    </location>
</feature>
<evidence type="ECO:0000259" key="2">
    <source>
        <dbReference type="Pfam" id="PF14111"/>
    </source>
</evidence>
<evidence type="ECO:0000313" key="3">
    <source>
        <dbReference type="EMBL" id="KAL0392221.1"/>
    </source>
</evidence>
<dbReference type="EMBL" id="JACGWJ010000010">
    <property type="protein sequence ID" value="KAL0392221.1"/>
    <property type="molecule type" value="Genomic_DNA"/>
</dbReference>
<feature type="domain" description="DUF4283" evidence="2">
    <location>
        <begin position="126"/>
        <end position="205"/>
    </location>
</feature>
<name>A0AAW2SKJ2_SESRA</name>
<dbReference type="InterPro" id="IPR025558">
    <property type="entry name" value="DUF4283"/>
</dbReference>
<evidence type="ECO:0000256" key="1">
    <source>
        <dbReference type="SAM" id="MobiDB-lite"/>
    </source>
</evidence>